<accession>A0A5J9VYA2</accession>
<protein>
    <submittedName>
        <fullName evidence="1">Uncharacterized protein</fullName>
    </submittedName>
</protein>
<name>A0A5J9VYA2_9POAL</name>
<evidence type="ECO:0000313" key="1">
    <source>
        <dbReference type="EMBL" id="TVU40576.1"/>
    </source>
</evidence>
<proteinExistence type="predicted"/>
<gene>
    <name evidence="1" type="ORF">EJB05_14043</name>
</gene>
<feature type="non-terminal residue" evidence="1">
    <location>
        <position position="1"/>
    </location>
</feature>
<organism evidence="1 2">
    <name type="scientific">Eragrostis curvula</name>
    <name type="common">weeping love grass</name>
    <dbReference type="NCBI Taxonomy" id="38414"/>
    <lineage>
        <taxon>Eukaryota</taxon>
        <taxon>Viridiplantae</taxon>
        <taxon>Streptophyta</taxon>
        <taxon>Embryophyta</taxon>
        <taxon>Tracheophyta</taxon>
        <taxon>Spermatophyta</taxon>
        <taxon>Magnoliopsida</taxon>
        <taxon>Liliopsida</taxon>
        <taxon>Poales</taxon>
        <taxon>Poaceae</taxon>
        <taxon>PACMAD clade</taxon>
        <taxon>Chloridoideae</taxon>
        <taxon>Eragrostideae</taxon>
        <taxon>Eragrostidinae</taxon>
        <taxon>Eragrostis</taxon>
    </lineage>
</organism>
<dbReference type="OrthoDB" id="10533881at2759"/>
<dbReference type="AlphaFoldDB" id="A0A5J9VYA2"/>
<sequence length="238" mass="27175">MAKYTSLGCISGSVLPKASVLKKYQYASRDGCFRVKPCVVPNLRILSERLMSCCTSFSESSKFITSKVTITQEQDFCEMTTYSFIFANMSDKCALADFPGTNNWQDLKFFDTMRLCAQQEVNDMLCFQLSNRSLSENLLWTETKSDSQLELWDPPRASVHGFCEHAQQFKHSLVCDMPPHTFIRDDLSSEKDPAEAILHILRHLLGAFADEEIYGSSCQFTQDCRKENLHLRTLSLRT</sequence>
<keyword evidence="2" id="KW-1185">Reference proteome</keyword>
<reference evidence="1 2" key="1">
    <citation type="journal article" date="2019" name="Sci. Rep.">
        <title>A high-quality genome of Eragrostis curvula grass provides insights into Poaceae evolution and supports new strategies to enhance forage quality.</title>
        <authorList>
            <person name="Carballo J."/>
            <person name="Santos B.A.C.M."/>
            <person name="Zappacosta D."/>
            <person name="Garbus I."/>
            <person name="Selva J.P."/>
            <person name="Gallo C.A."/>
            <person name="Diaz A."/>
            <person name="Albertini E."/>
            <person name="Caccamo M."/>
            <person name="Echenique V."/>
        </authorList>
    </citation>
    <scope>NUCLEOTIDE SEQUENCE [LARGE SCALE GENOMIC DNA]</scope>
    <source>
        <strain evidence="2">cv. Victoria</strain>
        <tissue evidence="1">Leaf</tissue>
    </source>
</reference>
<dbReference type="Proteomes" id="UP000324897">
    <property type="component" value="Chromosome 4"/>
</dbReference>
<dbReference type="EMBL" id="RWGY01000007">
    <property type="protein sequence ID" value="TVU40576.1"/>
    <property type="molecule type" value="Genomic_DNA"/>
</dbReference>
<dbReference type="Gramene" id="TVU40576">
    <property type="protein sequence ID" value="TVU40576"/>
    <property type="gene ID" value="EJB05_14043"/>
</dbReference>
<comment type="caution">
    <text evidence="1">The sequence shown here is derived from an EMBL/GenBank/DDBJ whole genome shotgun (WGS) entry which is preliminary data.</text>
</comment>
<evidence type="ECO:0000313" key="2">
    <source>
        <dbReference type="Proteomes" id="UP000324897"/>
    </source>
</evidence>